<evidence type="ECO:0000313" key="3">
    <source>
        <dbReference type="EMBL" id="KTB40727.1"/>
    </source>
</evidence>
<protein>
    <recommendedName>
        <fullName evidence="2">DUF6699 domain-containing protein</fullName>
    </recommendedName>
</protein>
<evidence type="ECO:0000256" key="1">
    <source>
        <dbReference type="SAM" id="MobiDB-lite"/>
    </source>
</evidence>
<gene>
    <name evidence="3" type="ORF">WG66_6687</name>
</gene>
<dbReference type="InterPro" id="IPR046522">
    <property type="entry name" value="DUF6699"/>
</dbReference>
<accession>A0A0W0FWH2</accession>
<name>A0A0W0FWH2_MONRR</name>
<feature type="region of interest" description="Disordered" evidence="1">
    <location>
        <begin position="458"/>
        <end position="559"/>
    </location>
</feature>
<evidence type="ECO:0000259" key="2">
    <source>
        <dbReference type="Pfam" id="PF20415"/>
    </source>
</evidence>
<feature type="compositionally biased region" description="Pro residues" evidence="1">
    <location>
        <begin position="475"/>
        <end position="495"/>
    </location>
</feature>
<feature type="compositionally biased region" description="Basic and acidic residues" evidence="1">
    <location>
        <begin position="499"/>
        <end position="508"/>
    </location>
</feature>
<comment type="caution">
    <text evidence="3">The sequence shown here is derived from an EMBL/GenBank/DDBJ whole genome shotgun (WGS) entry which is preliminary data.</text>
</comment>
<dbReference type="eggNOG" id="ENOG502SN9R">
    <property type="taxonomic scope" value="Eukaryota"/>
</dbReference>
<proteinExistence type="predicted"/>
<feature type="compositionally biased region" description="Polar residues" evidence="1">
    <location>
        <begin position="79"/>
        <end position="88"/>
    </location>
</feature>
<dbReference type="Proteomes" id="UP000054988">
    <property type="component" value="Unassembled WGS sequence"/>
</dbReference>
<feature type="compositionally biased region" description="Polar residues" evidence="1">
    <location>
        <begin position="546"/>
        <end position="559"/>
    </location>
</feature>
<feature type="region of interest" description="Disordered" evidence="1">
    <location>
        <begin position="74"/>
        <end position="104"/>
    </location>
</feature>
<dbReference type="Pfam" id="PF20415">
    <property type="entry name" value="DUF6699"/>
    <property type="match status" value="1"/>
</dbReference>
<organism evidence="3 4">
    <name type="scientific">Moniliophthora roreri</name>
    <name type="common">Frosty pod rot fungus</name>
    <name type="synonym">Monilia roreri</name>
    <dbReference type="NCBI Taxonomy" id="221103"/>
    <lineage>
        <taxon>Eukaryota</taxon>
        <taxon>Fungi</taxon>
        <taxon>Dikarya</taxon>
        <taxon>Basidiomycota</taxon>
        <taxon>Agaricomycotina</taxon>
        <taxon>Agaricomycetes</taxon>
        <taxon>Agaricomycetidae</taxon>
        <taxon>Agaricales</taxon>
        <taxon>Marasmiineae</taxon>
        <taxon>Marasmiaceae</taxon>
        <taxon>Moniliophthora</taxon>
    </lineage>
</organism>
<feature type="domain" description="DUF6699" evidence="2">
    <location>
        <begin position="266"/>
        <end position="427"/>
    </location>
</feature>
<reference evidence="3 4" key="1">
    <citation type="submission" date="2015-12" db="EMBL/GenBank/DDBJ databases">
        <title>Draft genome sequence of Moniliophthora roreri, the causal agent of frosty pod rot of cacao.</title>
        <authorList>
            <person name="Aime M.C."/>
            <person name="Diaz-Valderrama J.R."/>
            <person name="Kijpornyongpan T."/>
            <person name="Phillips-Mora W."/>
        </authorList>
    </citation>
    <scope>NUCLEOTIDE SEQUENCE [LARGE SCALE GENOMIC DNA]</scope>
    <source>
        <strain evidence="3 4">MCA 2952</strain>
    </source>
</reference>
<evidence type="ECO:0000313" key="4">
    <source>
        <dbReference type="Proteomes" id="UP000054988"/>
    </source>
</evidence>
<dbReference type="AlphaFoldDB" id="A0A0W0FWH2"/>
<dbReference type="EMBL" id="LATX01001552">
    <property type="protein sequence ID" value="KTB40727.1"/>
    <property type="molecule type" value="Genomic_DNA"/>
</dbReference>
<sequence length="559" mass="59821">MTDAGGTPFIPPLGIGTPSGGHTPHSQPQPLGALPYSPNVNPQQAFIPEHMQSQSSPFSWHNARPTLQGGLSADYTGYPQWTPQTIAGNTPLPGAQPPLHHTPHPHPQAFPNTPFVPPQMLGPHPMMNTMMNPMLMGTPYNMPQMMPNWPPHMSPYAPPQQSLHPHAHAHPSMAPPWGMFPPPHPAPPPQAQPAQPPAGPFDMSGMQSAMLNLGRATEHGTDRVSKWNAGPNYGPVLEPFLTRILEVQPEVNPLLTPKADPEEEHIRWSMLHYSNTAQRTSDPGHVSWSRGREEPATWPRVTSLLLIPTLSSLSSIPTGNAALNVPATYAAPKVILTTPFTIQVYARKPDIGVTCGDVIDTISAALYTSTSGSTFNSCQHSALKKAAATAYRRNRSTFTGMPGGRLGDGMKKLDWLGEDYTFGGVQVNPSAVKVGCGFGNENGGMPCTFELVCVPPTQGESAPAPAALERAPSAQPSPNPPPPRIVEPTPPPPPVNELVAHRNLDGPRRERRSRGNLPPGTPHPGLNPLAASVMSVSDEDDRSIRSGRSSVATTSSRLS</sequence>
<feature type="region of interest" description="Disordered" evidence="1">
    <location>
        <begin position="1"/>
        <end position="43"/>
    </location>
</feature>